<name>A0A1I4Q3H2_9FIRM</name>
<gene>
    <name evidence="1" type="ORF">SAMN04490355_108210</name>
</gene>
<organism evidence="1 2">
    <name type="scientific">Pelosinus propionicus DSM 13327</name>
    <dbReference type="NCBI Taxonomy" id="1123291"/>
    <lineage>
        <taxon>Bacteria</taxon>
        <taxon>Bacillati</taxon>
        <taxon>Bacillota</taxon>
        <taxon>Negativicutes</taxon>
        <taxon>Selenomonadales</taxon>
        <taxon>Sporomusaceae</taxon>
        <taxon>Pelosinus</taxon>
    </lineage>
</organism>
<sequence>MPKITYTFTQINQPSSTAVMEFNKHVHQLLKNPIYSQIKKEHNLSEVTNSTQLKLRN</sequence>
<dbReference type="AlphaFoldDB" id="A0A1I4Q3H2"/>
<evidence type="ECO:0000313" key="2">
    <source>
        <dbReference type="Proteomes" id="UP000199520"/>
    </source>
</evidence>
<keyword evidence="2" id="KW-1185">Reference proteome</keyword>
<dbReference type="RefSeq" id="WP_175490697.1">
    <property type="nucleotide sequence ID" value="NZ_FOTS01000082.1"/>
</dbReference>
<dbReference type="EMBL" id="FOTS01000082">
    <property type="protein sequence ID" value="SFM34629.1"/>
    <property type="molecule type" value="Genomic_DNA"/>
</dbReference>
<accession>A0A1I4Q3H2</accession>
<proteinExistence type="predicted"/>
<protein>
    <submittedName>
        <fullName evidence="1">Uncharacterized protein</fullName>
    </submittedName>
</protein>
<evidence type="ECO:0000313" key="1">
    <source>
        <dbReference type="EMBL" id="SFM34629.1"/>
    </source>
</evidence>
<dbReference type="Proteomes" id="UP000199520">
    <property type="component" value="Unassembled WGS sequence"/>
</dbReference>
<reference evidence="2" key="1">
    <citation type="submission" date="2016-10" db="EMBL/GenBank/DDBJ databases">
        <authorList>
            <person name="Varghese N."/>
            <person name="Submissions S."/>
        </authorList>
    </citation>
    <scope>NUCLEOTIDE SEQUENCE [LARGE SCALE GENOMIC DNA]</scope>
    <source>
        <strain evidence="2">DSM 13327</strain>
    </source>
</reference>